<dbReference type="OrthoDB" id="4849997at2"/>
<reference evidence="2 3" key="1">
    <citation type="submission" date="2018-02" db="EMBL/GenBank/DDBJ databases">
        <title>Complete genome of the streamlined marine actinobacterium Pontimonas salivibrio CL-TW6 adapted to coastal planktonic lifestype.</title>
        <authorList>
            <person name="Cho B.C."/>
            <person name="Hardies S.C."/>
            <person name="Jang G.I."/>
            <person name="Hwang C.Y."/>
        </authorList>
    </citation>
    <scope>NUCLEOTIDE SEQUENCE [LARGE SCALE GENOMIC DNA]</scope>
    <source>
        <strain evidence="2 3">CL-TW6</strain>
    </source>
</reference>
<dbReference type="SUPFAM" id="SSF46689">
    <property type="entry name" value="Homeodomain-like"/>
    <property type="match status" value="1"/>
</dbReference>
<evidence type="ECO:0000256" key="1">
    <source>
        <dbReference type="SAM" id="MobiDB-lite"/>
    </source>
</evidence>
<feature type="region of interest" description="Disordered" evidence="1">
    <location>
        <begin position="1"/>
        <end position="21"/>
    </location>
</feature>
<keyword evidence="3" id="KW-1185">Reference proteome</keyword>
<gene>
    <name evidence="2" type="ORF">C3B54_11873</name>
</gene>
<dbReference type="AlphaFoldDB" id="A0A2L2BQA4"/>
<sequence length="247" mass="27374">MTTSAPKTHRGRGRPRGDSLERPIKDELIDATVRIVGENGTTDSSSVLVAREAGVQPSTINYNFTSWAHLIAHAGWAAYCDLIDSLWQRVLDAPATPEDRLRAFLLAHHQWAVEHPGWVAFFSFPRSAQRASSYMFELFGDELRERIALSNTRLYRLAADVRDGRVTADNSWAETADPEQIIADTEVIAHTTVLTWTSIGITVSSGLEQLEQMGGDAARITRQTVERALDDMIHRLRSAGGPHLQAS</sequence>
<dbReference type="Gene3D" id="1.10.357.10">
    <property type="entry name" value="Tetracycline Repressor, domain 2"/>
    <property type="match status" value="1"/>
</dbReference>
<dbReference type="RefSeq" id="WP_104913402.1">
    <property type="nucleotide sequence ID" value="NZ_CP026923.1"/>
</dbReference>
<evidence type="ECO:0000313" key="3">
    <source>
        <dbReference type="Proteomes" id="UP000243077"/>
    </source>
</evidence>
<name>A0A2L2BQA4_9MICO</name>
<protein>
    <submittedName>
        <fullName evidence="2">TetR-like transcription factor</fullName>
    </submittedName>
</protein>
<dbReference type="Proteomes" id="UP000243077">
    <property type="component" value="Chromosome"/>
</dbReference>
<proteinExistence type="predicted"/>
<evidence type="ECO:0000313" key="2">
    <source>
        <dbReference type="EMBL" id="AVG23846.1"/>
    </source>
</evidence>
<dbReference type="EMBL" id="CP026923">
    <property type="protein sequence ID" value="AVG23846.1"/>
    <property type="molecule type" value="Genomic_DNA"/>
</dbReference>
<accession>A0A2L2BQA4</accession>
<organism evidence="2 3">
    <name type="scientific">Pontimonas salivibrio</name>
    <dbReference type="NCBI Taxonomy" id="1159327"/>
    <lineage>
        <taxon>Bacteria</taxon>
        <taxon>Bacillati</taxon>
        <taxon>Actinomycetota</taxon>
        <taxon>Actinomycetes</taxon>
        <taxon>Micrococcales</taxon>
        <taxon>Microbacteriaceae</taxon>
        <taxon>Pontimonas</taxon>
    </lineage>
</organism>
<dbReference type="KEGG" id="psai:C3B54_11873"/>
<dbReference type="InterPro" id="IPR009057">
    <property type="entry name" value="Homeodomain-like_sf"/>
</dbReference>